<comment type="caution">
    <text evidence="2">The sequence shown here is derived from an EMBL/GenBank/DDBJ whole genome shotgun (WGS) entry which is preliminary data.</text>
</comment>
<proteinExistence type="predicted"/>
<feature type="region of interest" description="Disordered" evidence="1">
    <location>
        <begin position="1"/>
        <end position="88"/>
    </location>
</feature>
<keyword evidence="3" id="KW-1185">Reference proteome</keyword>
<feature type="compositionally biased region" description="Low complexity" evidence="1">
    <location>
        <begin position="7"/>
        <end position="32"/>
    </location>
</feature>
<dbReference type="EMBL" id="AYSA01000136">
    <property type="protein sequence ID" value="ESZ96498.1"/>
    <property type="molecule type" value="Genomic_DNA"/>
</dbReference>
<evidence type="ECO:0000313" key="2">
    <source>
        <dbReference type="EMBL" id="ESZ96498.1"/>
    </source>
</evidence>
<sequence length="403" mass="44955">MPPLKETTASLPHTHSPTHSHSSSSSAGSASLSPPPEDTSMFLSGQRGFLRRIEDEDDDDDDEEGEGGGEEEGKEGSESEIDQNNEENGIEAEVEMGTESEIEAEVEVEINDEEIQHRLQHDAAAAEEEEQQQYAKANTLSPPTRTLLPSPKKHIAHMPMPMPRTRQQMRALSAARKTNTMHQSTSSTHCEAAADTTPLVKYFAVGADMSTPFMESVCADARILAIGRLDGWMFCVDGGVQGVCCYRNVLPWDVKMEGEGEGEGEQEEEEEEEYNTRGKVVYGVLWEVHESTIYKLLNWEKKEKDAKLDMARVEIMKLECENEFRSFGMGWGLNRKLRAVGVEPDVVVFTGTPGGWGLGDGYNWDVNHGIAEGCMRGIPDEWVNSDVRWWVQYPHPVHPMNLK</sequence>
<evidence type="ECO:0000256" key="1">
    <source>
        <dbReference type="SAM" id="MobiDB-lite"/>
    </source>
</evidence>
<accession>W9CKH5</accession>
<gene>
    <name evidence="2" type="ORF">SBOR_3120</name>
</gene>
<reference evidence="2 3" key="1">
    <citation type="journal article" date="2014" name="Genome Announc.">
        <title>Draft genome sequence of Sclerotinia borealis, a psychrophilic plant pathogenic fungus.</title>
        <authorList>
            <person name="Mardanov A.V."/>
            <person name="Beletsky A.V."/>
            <person name="Kadnikov V.V."/>
            <person name="Ignatov A.N."/>
            <person name="Ravin N.V."/>
        </authorList>
    </citation>
    <scope>NUCLEOTIDE SEQUENCE [LARGE SCALE GENOMIC DNA]</scope>
    <source>
        <strain evidence="3">F-4157</strain>
    </source>
</reference>
<dbReference type="OrthoDB" id="2924818at2759"/>
<feature type="compositionally biased region" description="Low complexity" evidence="1">
    <location>
        <begin position="139"/>
        <end position="150"/>
    </location>
</feature>
<name>W9CKH5_SCLBF</name>
<dbReference type="AlphaFoldDB" id="W9CKH5"/>
<protein>
    <submittedName>
        <fullName evidence="2">Uncharacterized protein</fullName>
    </submittedName>
</protein>
<feature type="compositionally biased region" description="Acidic residues" evidence="1">
    <location>
        <begin position="55"/>
        <end position="88"/>
    </location>
</feature>
<dbReference type="Gene3D" id="3.10.490.10">
    <property type="entry name" value="Gamma-glutamyl cyclotransferase-like"/>
    <property type="match status" value="1"/>
</dbReference>
<evidence type="ECO:0000313" key="3">
    <source>
        <dbReference type="Proteomes" id="UP000019487"/>
    </source>
</evidence>
<dbReference type="HOGENOM" id="CLU_630032_0_0_1"/>
<organism evidence="2 3">
    <name type="scientific">Sclerotinia borealis (strain F-4128)</name>
    <dbReference type="NCBI Taxonomy" id="1432307"/>
    <lineage>
        <taxon>Eukaryota</taxon>
        <taxon>Fungi</taxon>
        <taxon>Dikarya</taxon>
        <taxon>Ascomycota</taxon>
        <taxon>Pezizomycotina</taxon>
        <taxon>Leotiomycetes</taxon>
        <taxon>Helotiales</taxon>
        <taxon>Sclerotiniaceae</taxon>
        <taxon>Sclerotinia</taxon>
    </lineage>
</organism>
<dbReference type="Proteomes" id="UP000019487">
    <property type="component" value="Unassembled WGS sequence"/>
</dbReference>
<feature type="region of interest" description="Disordered" evidence="1">
    <location>
        <begin position="119"/>
        <end position="159"/>
    </location>
</feature>